<name>A0A4S4KPY8_9AGAM</name>
<protein>
    <submittedName>
        <fullName evidence="2">Uncharacterized protein</fullName>
    </submittedName>
</protein>
<gene>
    <name evidence="2" type="ORF">EW145_g7356</name>
</gene>
<dbReference type="Proteomes" id="UP000308199">
    <property type="component" value="Unassembled WGS sequence"/>
</dbReference>
<evidence type="ECO:0000256" key="1">
    <source>
        <dbReference type="SAM" id="MobiDB-lite"/>
    </source>
</evidence>
<dbReference type="AlphaFoldDB" id="A0A4S4KPY8"/>
<organism evidence="2 3">
    <name type="scientific">Phellinidium pouzarii</name>
    <dbReference type="NCBI Taxonomy" id="167371"/>
    <lineage>
        <taxon>Eukaryota</taxon>
        <taxon>Fungi</taxon>
        <taxon>Dikarya</taxon>
        <taxon>Basidiomycota</taxon>
        <taxon>Agaricomycotina</taxon>
        <taxon>Agaricomycetes</taxon>
        <taxon>Hymenochaetales</taxon>
        <taxon>Hymenochaetaceae</taxon>
        <taxon>Phellinidium</taxon>
    </lineage>
</organism>
<sequence length="135" mass="14714">MANINTIQLHTFIMCTHEAISKDDGIKDLIVEAIEKEHPGEGNVYMDKLGKKVMDGPFGYIAQSSHGVGDERVLKSVEEKFSLLEKNVDWGDSDSEDEGDKGPCDGRGQEDVAMGDDELEQLLLEAADAGALDMT</sequence>
<evidence type="ECO:0000313" key="2">
    <source>
        <dbReference type="EMBL" id="THG98879.1"/>
    </source>
</evidence>
<feature type="non-terminal residue" evidence="2">
    <location>
        <position position="135"/>
    </location>
</feature>
<evidence type="ECO:0000313" key="3">
    <source>
        <dbReference type="Proteomes" id="UP000308199"/>
    </source>
</evidence>
<comment type="caution">
    <text evidence="2">The sequence shown here is derived from an EMBL/GenBank/DDBJ whole genome shotgun (WGS) entry which is preliminary data.</text>
</comment>
<feature type="compositionally biased region" description="Basic and acidic residues" evidence="1">
    <location>
        <begin position="100"/>
        <end position="110"/>
    </location>
</feature>
<reference evidence="2 3" key="1">
    <citation type="submission" date="2019-02" db="EMBL/GenBank/DDBJ databases">
        <title>Genome sequencing of the rare red list fungi Phellinidium pouzarii.</title>
        <authorList>
            <person name="Buettner E."/>
            <person name="Kellner H."/>
        </authorList>
    </citation>
    <scope>NUCLEOTIDE SEQUENCE [LARGE SCALE GENOMIC DNA]</scope>
    <source>
        <strain evidence="2 3">DSM 108285</strain>
    </source>
</reference>
<dbReference type="EMBL" id="SGPK01000712">
    <property type="protein sequence ID" value="THG98879.1"/>
    <property type="molecule type" value="Genomic_DNA"/>
</dbReference>
<accession>A0A4S4KPY8</accession>
<proteinExistence type="predicted"/>
<keyword evidence="3" id="KW-1185">Reference proteome</keyword>
<feature type="region of interest" description="Disordered" evidence="1">
    <location>
        <begin position="87"/>
        <end position="116"/>
    </location>
</feature>